<evidence type="ECO:0000313" key="2">
    <source>
        <dbReference type="Proteomes" id="UP000828251"/>
    </source>
</evidence>
<dbReference type="Proteomes" id="UP000828251">
    <property type="component" value="Unassembled WGS sequence"/>
</dbReference>
<reference evidence="1 2" key="1">
    <citation type="journal article" date="2021" name="Plant Biotechnol. J.">
        <title>Multi-omics assisted identification of the key and species-specific regulatory components of drought-tolerant mechanisms in Gossypium stocksii.</title>
        <authorList>
            <person name="Yu D."/>
            <person name="Ke L."/>
            <person name="Zhang D."/>
            <person name="Wu Y."/>
            <person name="Sun Y."/>
            <person name="Mei J."/>
            <person name="Sun J."/>
            <person name="Sun Y."/>
        </authorList>
    </citation>
    <scope>NUCLEOTIDE SEQUENCE [LARGE SCALE GENOMIC DNA]</scope>
    <source>
        <strain evidence="2">cv. E1</strain>
        <tissue evidence="1">Leaf</tissue>
    </source>
</reference>
<keyword evidence="2" id="KW-1185">Reference proteome</keyword>
<dbReference type="EMBL" id="JAIQCV010000007">
    <property type="protein sequence ID" value="KAH1084467.1"/>
    <property type="molecule type" value="Genomic_DNA"/>
</dbReference>
<sequence length="70" mass="7685">MDGARQLQLGLAAAGALYAIIMEIGKLNMSTRRITSESDNLVATQLINEQIRGDGSNAILQDIWKLLQRD</sequence>
<accession>A0A9D3VLH0</accession>
<name>A0A9D3VLH0_9ROSI</name>
<comment type="caution">
    <text evidence="1">The sequence shown here is derived from an EMBL/GenBank/DDBJ whole genome shotgun (WGS) entry which is preliminary data.</text>
</comment>
<organism evidence="1 2">
    <name type="scientific">Gossypium stocksii</name>
    <dbReference type="NCBI Taxonomy" id="47602"/>
    <lineage>
        <taxon>Eukaryota</taxon>
        <taxon>Viridiplantae</taxon>
        <taxon>Streptophyta</taxon>
        <taxon>Embryophyta</taxon>
        <taxon>Tracheophyta</taxon>
        <taxon>Spermatophyta</taxon>
        <taxon>Magnoliopsida</taxon>
        <taxon>eudicotyledons</taxon>
        <taxon>Gunneridae</taxon>
        <taxon>Pentapetalae</taxon>
        <taxon>rosids</taxon>
        <taxon>malvids</taxon>
        <taxon>Malvales</taxon>
        <taxon>Malvaceae</taxon>
        <taxon>Malvoideae</taxon>
        <taxon>Gossypium</taxon>
    </lineage>
</organism>
<gene>
    <name evidence="1" type="ORF">J1N35_024228</name>
</gene>
<dbReference type="AlphaFoldDB" id="A0A9D3VLH0"/>
<proteinExistence type="predicted"/>
<protein>
    <submittedName>
        <fullName evidence="1">Uncharacterized protein</fullName>
    </submittedName>
</protein>
<evidence type="ECO:0000313" key="1">
    <source>
        <dbReference type="EMBL" id="KAH1084467.1"/>
    </source>
</evidence>